<comment type="caution">
    <text evidence="1">The sequence shown here is derived from an EMBL/GenBank/DDBJ whole genome shotgun (WGS) entry which is preliminary data.</text>
</comment>
<evidence type="ECO:0008006" key="3">
    <source>
        <dbReference type="Google" id="ProtNLM"/>
    </source>
</evidence>
<evidence type="ECO:0000313" key="1">
    <source>
        <dbReference type="EMBL" id="NME69084.1"/>
    </source>
</evidence>
<name>A0A7X9RUW7_9BACT</name>
<evidence type="ECO:0000313" key="2">
    <source>
        <dbReference type="Proteomes" id="UP000576082"/>
    </source>
</evidence>
<protein>
    <recommendedName>
        <fullName evidence="3">Outer membrane protein beta-barrel domain-containing protein</fullName>
    </recommendedName>
</protein>
<reference evidence="1 2" key="1">
    <citation type="submission" date="2020-04" db="EMBL/GenBank/DDBJ databases">
        <title>Flammeovirga sp. SR4, a novel species isolated from seawater.</title>
        <authorList>
            <person name="Wang X."/>
        </authorList>
    </citation>
    <scope>NUCLEOTIDE SEQUENCE [LARGE SCALE GENOMIC DNA]</scope>
    <source>
        <strain evidence="1 2">ATCC 23126</strain>
    </source>
</reference>
<keyword evidence="2" id="KW-1185">Reference proteome</keyword>
<dbReference type="RefSeq" id="WP_169657369.1">
    <property type="nucleotide sequence ID" value="NZ_JABANE010000034.1"/>
</dbReference>
<dbReference type="SUPFAM" id="SSF56935">
    <property type="entry name" value="Porins"/>
    <property type="match status" value="1"/>
</dbReference>
<proteinExistence type="predicted"/>
<dbReference type="EMBL" id="JABANE010000034">
    <property type="protein sequence ID" value="NME69084.1"/>
    <property type="molecule type" value="Genomic_DNA"/>
</dbReference>
<dbReference type="Proteomes" id="UP000576082">
    <property type="component" value="Unassembled WGS sequence"/>
</dbReference>
<gene>
    <name evidence="1" type="ORF">HHU12_14005</name>
</gene>
<dbReference type="AlphaFoldDB" id="A0A7X9RUW7"/>
<sequence length="585" mass="65188">MLRETYQILKASCTIFLTLILSTNYSIGQKLDQIGKDAPIKVTGGLSLNQTAYSAWGMEDRRDPYRYVLSGNLNFDVYGMSIPLSLSYSNQNFNYTQPFNQFSLTPSYKWLNSQIGYGNVSYSPYTLGGHTFFGVELSGSPSDRWDFGVMYGRLKKASIYDPDAPHSEASFRRMGFALKSEYRHKGGNIGFTLFRAKDDPSSYSADSIPEGLLPQENIATSIYAGQTLLENLTVQAEVGMSFLSSNTFSEAKGDRVNGMDWLFTERTSTSAYWAFNGGFTYNLLGWNLGASYERIGPEYRTLGSYYANNDLETGSVNISGQLFQSKVSVSANVGMQRDNLNGDNASDMSNFNLATNIAWVISKRVNANASYSNFRSFTVIRNQFEIINDSDPLMPLDTLNYTQLTDAGNLGLNWVVSQSKTVGQNISLNLNYQQTSNEQSDTTSVSPNSTFWNGALSWNWSNRPSNFRIGLSANASLNQTNSEAGNTSTIGPTISCSKGLFEKKLKLRSSISFNQSRANDEVQSMVYSWRLGASTTFNEVHSLNLSSVLLNREDVRNDKPPITELTVTLGYSYRFKGFKKRDKQN</sequence>
<organism evidence="1 2">
    <name type="scientific">Flammeovirga aprica JL-4</name>
    <dbReference type="NCBI Taxonomy" id="694437"/>
    <lineage>
        <taxon>Bacteria</taxon>
        <taxon>Pseudomonadati</taxon>
        <taxon>Bacteroidota</taxon>
        <taxon>Cytophagia</taxon>
        <taxon>Cytophagales</taxon>
        <taxon>Flammeovirgaceae</taxon>
        <taxon>Flammeovirga</taxon>
    </lineage>
</organism>
<accession>A0A7X9RUW7</accession>